<evidence type="ECO:0000256" key="2">
    <source>
        <dbReference type="ARBA" id="ARBA00023015"/>
    </source>
</evidence>
<keyword evidence="4" id="KW-0804">Transcription</keyword>
<accession>A0ABP5EG38</accession>
<dbReference type="InterPro" id="IPR036388">
    <property type="entry name" value="WH-like_DNA-bd_sf"/>
</dbReference>
<evidence type="ECO:0000256" key="3">
    <source>
        <dbReference type="ARBA" id="ARBA00023125"/>
    </source>
</evidence>
<evidence type="ECO:0000313" key="6">
    <source>
        <dbReference type="EMBL" id="GAA1997255.1"/>
    </source>
</evidence>
<evidence type="ECO:0000259" key="5">
    <source>
        <dbReference type="PROSITE" id="PS50931"/>
    </source>
</evidence>
<dbReference type="SUPFAM" id="SSF46785">
    <property type="entry name" value="Winged helix' DNA-binding domain"/>
    <property type="match status" value="1"/>
</dbReference>
<dbReference type="Proteomes" id="UP001501585">
    <property type="component" value="Unassembled WGS sequence"/>
</dbReference>
<protein>
    <submittedName>
        <fullName evidence="6">LysR family transcriptional regulator</fullName>
    </submittedName>
</protein>
<feature type="domain" description="HTH lysR-type" evidence="5">
    <location>
        <begin position="27"/>
        <end position="84"/>
    </location>
</feature>
<dbReference type="PANTHER" id="PTHR30346:SF29">
    <property type="entry name" value="LYSR SUBSTRATE-BINDING"/>
    <property type="match status" value="1"/>
</dbReference>
<keyword evidence="7" id="KW-1185">Reference proteome</keyword>
<dbReference type="PROSITE" id="PS50931">
    <property type="entry name" value="HTH_LYSR"/>
    <property type="match status" value="1"/>
</dbReference>
<evidence type="ECO:0000256" key="4">
    <source>
        <dbReference type="ARBA" id="ARBA00023163"/>
    </source>
</evidence>
<dbReference type="EMBL" id="BAAAPC010000009">
    <property type="protein sequence ID" value="GAA1997255.1"/>
    <property type="molecule type" value="Genomic_DNA"/>
</dbReference>
<comment type="similarity">
    <text evidence="1">Belongs to the LysR transcriptional regulatory family.</text>
</comment>
<dbReference type="InterPro" id="IPR036390">
    <property type="entry name" value="WH_DNA-bd_sf"/>
</dbReference>
<name>A0ABP5EG38_9ACTN</name>
<dbReference type="Gene3D" id="3.40.190.10">
    <property type="entry name" value="Periplasmic binding protein-like II"/>
    <property type="match status" value="2"/>
</dbReference>
<organism evidence="6 7">
    <name type="scientific">Nocardiopsis rhodophaea</name>
    <dbReference type="NCBI Taxonomy" id="280238"/>
    <lineage>
        <taxon>Bacteria</taxon>
        <taxon>Bacillati</taxon>
        <taxon>Actinomycetota</taxon>
        <taxon>Actinomycetes</taxon>
        <taxon>Streptosporangiales</taxon>
        <taxon>Nocardiopsidaceae</taxon>
        <taxon>Nocardiopsis</taxon>
    </lineage>
</organism>
<evidence type="ECO:0000313" key="7">
    <source>
        <dbReference type="Proteomes" id="UP001501585"/>
    </source>
</evidence>
<dbReference type="Pfam" id="PF03466">
    <property type="entry name" value="LysR_substrate"/>
    <property type="match status" value="1"/>
</dbReference>
<dbReference type="InterPro" id="IPR005119">
    <property type="entry name" value="LysR_subst-bd"/>
</dbReference>
<keyword evidence="3" id="KW-0238">DNA-binding</keyword>
<comment type="caution">
    <text evidence="6">The sequence shown here is derived from an EMBL/GenBank/DDBJ whole genome shotgun (WGS) entry which is preliminary data.</text>
</comment>
<dbReference type="Pfam" id="PF00126">
    <property type="entry name" value="HTH_1"/>
    <property type="match status" value="1"/>
</dbReference>
<dbReference type="Gene3D" id="1.10.10.10">
    <property type="entry name" value="Winged helix-like DNA-binding domain superfamily/Winged helix DNA-binding domain"/>
    <property type="match status" value="1"/>
</dbReference>
<evidence type="ECO:0000256" key="1">
    <source>
        <dbReference type="ARBA" id="ARBA00009437"/>
    </source>
</evidence>
<dbReference type="SUPFAM" id="SSF53850">
    <property type="entry name" value="Periplasmic binding protein-like II"/>
    <property type="match status" value="1"/>
</dbReference>
<dbReference type="PANTHER" id="PTHR30346">
    <property type="entry name" value="TRANSCRIPTIONAL DUAL REGULATOR HCAR-RELATED"/>
    <property type="match status" value="1"/>
</dbReference>
<sequence length="322" mass="33634">MPTEPPGFGAVGVRRGGDTGEWVGALLDANRVRVLVEIAHAGSIAAAAERMSFTAPALSQQLAKLERELGCSLVERGRAGIRLTEAGEVLLAYGERVLGELRDAETAVRATAGEAPRRLALGTFASAGKVLVPNALAAFGEAHPHVRLALSDVEPPGGYGLVTSGELDLLITHRYSGVNLPPAAGLHREQILVDPLLLVLPEGHPAAAAPPRLADLADEEWICGAPGISNRISLDRAAEAEGVPLSVAYETRDYEVTLALIRAGVGVGLIPRSILGAALPGGWAALPLAGVDLVREVYVVHRRRPPAPVPEMVATLRRTAVS</sequence>
<keyword evidence="2" id="KW-0805">Transcription regulation</keyword>
<gene>
    <name evidence="6" type="ORF">GCM10009799_25340</name>
</gene>
<dbReference type="InterPro" id="IPR000847">
    <property type="entry name" value="LysR_HTH_N"/>
</dbReference>
<reference evidence="7" key="1">
    <citation type="journal article" date="2019" name="Int. J. Syst. Evol. Microbiol.">
        <title>The Global Catalogue of Microorganisms (GCM) 10K type strain sequencing project: providing services to taxonomists for standard genome sequencing and annotation.</title>
        <authorList>
            <consortium name="The Broad Institute Genomics Platform"/>
            <consortium name="The Broad Institute Genome Sequencing Center for Infectious Disease"/>
            <person name="Wu L."/>
            <person name="Ma J."/>
        </authorList>
    </citation>
    <scope>NUCLEOTIDE SEQUENCE [LARGE SCALE GENOMIC DNA]</scope>
    <source>
        <strain evidence="7">JCM 15313</strain>
    </source>
</reference>
<proteinExistence type="inferred from homology"/>